<accession>A0A0A9A9K1</accession>
<reference evidence="1" key="1">
    <citation type="submission" date="2014-09" db="EMBL/GenBank/DDBJ databases">
        <authorList>
            <person name="Magalhaes I.L.F."/>
            <person name="Oliveira U."/>
            <person name="Santos F.R."/>
            <person name="Vidigal T.H.D.A."/>
            <person name="Brescovit A.D."/>
            <person name="Santos A.J."/>
        </authorList>
    </citation>
    <scope>NUCLEOTIDE SEQUENCE</scope>
    <source>
        <tissue evidence="1">Shoot tissue taken approximately 20 cm above the soil surface</tissue>
    </source>
</reference>
<proteinExistence type="predicted"/>
<organism evidence="1">
    <name type="scientific">Arundo donax</name>
    <name type="common">Giant reed</name>
    <name type="synonym">Donax arundinaceus</name>
    <dbReference type="NCBI Taxonomy" id="35708"/>
    <lineage>
        <taxon>Eukaryota</taxon>
        <taxon>Viridiplantae</taxon>
        <taxon>Streptophyta</taxon>
        <taxon>Embryophyta</taxon>
        <taxon>Tracheophyta</taxon>
        <taxon>Spermatophyta</taxon>
        <taxon>Magnoliopsida</taxon>
        <taxon>Liliopsida</taxon>
        <taxon>Poales</taxon>
        <taxon>Poaceae</taxon>
        <taxon>PACMAD clade</taxon>
        <taxon>Arundinoideae</taxon>
        <taxon>Arundineae</taxon>
        <taxon>Arundo</taxon>
    </lineage>
</organism>
<protein>
    <submittedName>
        <fullName evidence="1">Uncharacterized protein</fullName>
    </submittedName>
</protein>
<name>A0A0A9A9K1_ARUDO</name>
<dbReference type="EMBL" id="GBRH01252245">
    <property type="protein sequence ID" value="JAD45650.1"/>
    <property type="molecule type" value="Transcribed_RNA"/>
</dbReference>
<evidence type="ECO:0000313" key="1">
    <source>
        <dbReference type="EMBL" id="JAD45650.1"/>
    </source>
</evidence>
<dbReference type="AlphaFoldDB" id="A0A0A9A9K1"/>
<sequence>MPSCLVPRVAPDGSLRRAVSSSRRTGYPPLRLCSRSSARCSPILFEFKIQDIVQPSSNSVGDS</sequence>
<reference evidence="1" key="2">
    <citation type="journal article" date="2015" name="Data Brief">
        <title>Shoot transcriptome of the giant reed, Arundo donax.</title>
        <authorList>
            <person name="Barrero R.A."/>
            <person name="Guerrero F.D."/>
            <person name="Moolhuijzen P."/>
            <person name="Goolsby J.A."/>
            <person name="Tidwell J."/>
            <person name="Bellgard S.E."/>
            <person name="Bellgard M.I."/>
        </authorList>
    </citation>
    <scope>NUCLEOTIDE SEQUENCE</scope>
    <source>
        <tissue evidence="1">Shoot tissue taken approximately 20 cm above the soil surface</tissue>
    </source>
</reference>